<organism evidence="1 2">
    <name type="scientific">Polaromonas naphthalenivorans (strain CJ2)</name>
    <dbReference type="NCBI Taxonomy" id="365044"/>
    <lineage>
        <taxon>Bacteria</taxon>
        <taxon>Pseudomonadati</taxon>
        <taxon>Pseudomonadota</taxon>
        <taxon>Betaproteobacteria</taxon>
        <taxon>Burkholderiales</taxon>
        <taxon>Comamonadaceae</taxon>
        <taxon>Polaromonas</taxon>
    </lineage>
</organism>
<sequence>MAKKIIQGDKYMAEWNPFPHPGAYAFDAASLKKNWARLHRGDCEPCPKDAAVLQAWVLFHNGEFQKAAEAGLNAGGAGITVANKATCIYANYLENREKTKLDLFLQAAERAGEQQASEPKNANAWYWQAYALGRYSQGISVAKALAQGLGSKVKAALEQTIKLSPQHADAHIALATFHAEVIDKVGSLIGSMTYGAKKDTGLALYREALALNPGSAIAMTEYANGLVMLEGDKRMKEATRLYEQAAASEPMDATERLDVEMARVELQD</sequence>
<dbReference type="SUPFAM" id="SSF48452">
    <property type="entry name" value="TPR-like"/>
    <property type="match status" value="1"/>
</dbReference>
<dbReference type="EMBL" id="CP000529">
    <property type="protein sequence ID" value="ABM38794.1"/>
    <property type="molecule type" value="Genomic_DNA"/>
</dbReference>
<dbReference type="eggNOG" id="COG0457">
    <property type="taxonomic scope" value="Bacteria"/>
</dbReference>
<dbReference type="STRING" id="365044.Pnap_3497"/>
<keyword evidence="2" id="KW-1185">Reference proteome</keyword>
<evidence type="ECO:0000313" key="2">
    <source>
        <dbReference type="Proteomes" id="UP000000644"/>
    </source>
</evidence>
<dbReference type="HOGENOM" id="CLU_056126_0_0_4"/>
<dbReference type="Gene3D" id="1.25.40.10">
    <property type="entry name" value="Tetratricopeptide repeat domain"/>
    <property type="match status" value="1"/>
</dbReference>
<gene>
    <name evidence="1" type="ordered locus">Pnap_3497</name>
</gene>
<evidence type="ECO:0000313" key="1">
    <source>
        <dbReference type="EMBL" id="ABM38794.1"/>
    </source>
</evidence>
<dbReference type="Proteomes" id="UP000000644">
    <property type="component" value="Chromosome"/>
</dbReference>
<dbReference type="KEGG" id="pna:Pnap_3497"/>
<protein>
    <recommendedName>
        <fullName evidence="3">Tetratricopeptide TPR_2 repeat protein</fullName>
    </recommendedName>
</protein>
<accession>A1VT16</accession>
<evidence type="ECO:0008006" key="3">
    <source>
        <dbReference type="Google" id="ProtNLM"/>
    </source>
</evidence>
<proteinExistence type="predicted"/>
<name>A1VT16_POLNA</name>
<dbReference type="AlphaFoldDB" id="A1VT16"/>
<dbReference type="InterPro" id="IPR011990">
    <property type="entry name" value="TPR-like_helical_dom_sf"/>
</dbReference>
<reference evidence="2" key="1">
    <citation type="journal article" date="2009" name="Environ. Microbiol.">
        <title>The genome of Polaromonas naphthalenivorans strain CJ2, isolated from coal tar-contaminated sediment, reveals physiological and metabolic versatility and evolution through extensive horizontal gene transfer.</title>
        <authorList>
            <person name="Yagi J.M."/>
            <person name="Sims D."/>
            <person name="Brettin T."/>
            <person name="Bruce D."/>
            <person name="Madsen E.L."/>
        </authorList>
    </citation>
    <scope>NUCLEOTIDE SEQUENCE [LARGE SCALE GENOMIC DNA]</scope>
    <source>
        <strain evidence="2">CJ2</strain>
    </source>
</reference>